<evidence type="ECO:0000313" key="1">
    <source>
        <dbReference type="EMBL" id="HDP76664.1"/>
    </source>
</evidence>
<dbReference type="AlphaFoldDB" id="A0A7C1GYH6"/>
<gene>
    <name evidence="1" type="ORF">ENN47_00465</name>
</gene>
<protein>
    <recommendedName>
        <fullName evidence="2">CRISPR type III A-associated protein Csm2</fullName>
    </recommendedName>
</protein>
<name>A0A7C1GYH6_9BACT</name>
<comment type="caution">
    <text evidence="1">The sequence shown here is derived from an EMBL/GenBank/DDBJ whole genome shotgun (WGS) entry which is preliminary data.</text>
</comment>
<proteinExistence type="predicted"/>
<dbReference type="Proteomes" id="UP000886198">
    <property type="component" value="Unassembled WGS sequence"/>
</dbReference>
<accession>A0A7C1GYH6</accession>
<sequence>MAEEYYQKNQFKPETDSQLRRFSEVARQASCIEEFENFMKYQIGRKPSQFRKGLIDEVEEVKKFAKEELLEAISHYFGYMARFAKFVKEGKGKE</sequence>
<organism evidence="1">
    <name type="scientific">Mesotoga infera</name>
    <dbReference type="NCBI Taxonomy" id="1236046"/>
    <lineage>
        <taxon>Bacteria</taxon>
        <taxon>Thermotogati</taxon>
        <taxon>Thermotogota</taxon>
        <taxon>Thermotogae</taxon>
        <taxon>Kosmotogales</taxon>
        <taxon>Kosmotogaceae</taxon>
        <taxon>Mesotoga</taxon>
    </lineage>
</organism>
<evidence type="ECO:0008006" key="2">
    <source>
        <dbReference type="Google" id="ProtNLM"/>
    </source>
</evidence>
<reference evidence="1" key="1">
    <citation type="journal article" date="2020" name="mSystems">
        <title>Genome- and Community-Level Interaction Insights into Carbon Utilization and Element Cycling Functions of Hydrothermarchaeota in Hydrothermal Sediment.</title>
        <authorList>
            <person name="Zhou Z."/>
            <person name="Liu Y."/>
            <person name="Xu W."/>
            <person name="Pan J."/>
            <person name="Luo Z.H."/>
            <person name="Li M."/>
        </authorList>
    </citation>
    <scope>NUCLEOTIDE SEQUENCE [LARGE SCALE GENOMIC DNA]</scope>
    <source>
        <strain evidence="1">SpSt-1179</strain>
    </source>
</reference>
<dbReference type="EMBL" id="DSBT01000016">
    <property type="protein sequence ID" value="HDP76664.1"/>
    <property type="molecule type" value="Genomic_DNA"/>
</dbReference>